<feature type="compositionally biased region" description="Low complexity" evidence="1">
    <location>
        <begin position="103"/>
        <end position="115"/>
    </location>
</feature>
<keyword evidence="3" id="KW-1185">Reference proteome</keyword>
<proteinExistence type="predicted"/>
<evidence type="ECO:0008006" key="4">
    <source>
        <dbReference type="Google" id="ProtNLM"/>
    </source>
</evidence>
<sequence length="184" mass="20402">MNINGVLSIRTIQGRNGPFNVGRLITDLGEFAVKDTLLDQYDEGRYEGNFSITQIFPASYFAAGRFVVEVRATLKNLTLEGVDELKPEDKAATSEPDPMDDQPSPAVSTVAPSSTDRLEQPSEVETSAEGDEALFGTLWPLGTQVRLDPTVDRKRFREQRNRLKALSYTFDAIEQIWSNAGNNS</sequence>
<reference evidence="2" key="1">
    <citation type="submission" date="2015-10" db="EMBL/GenBank/DDBJ databases">
        <title>Description of Candidatus Tenderia electrophaga gen. nov, sp. nov., an Uncultivated Electroautotroph from a Biocathode Enrichment.</title>
        <authorList>
            <person name="Eddie B.J."/>
            <person name="Malanoski A.P."/>
            <person name="Wang Z."/>
            <person name="Hall R.J."/>
            <person name="Oh S.D."/>
            <person name="Heiner C."/>
            <person name="Lin B."/>
            <person name="Strycharz-Glaven S.M."/>
        </authorList>
    </citation>
    <scope>NUCLEOTIDE SEQUENCE [LARGE SCALE GENOMIC DNA]</scope>
    <source>
        <strain evidence="2">NRL1</strain>
    </source>
</reference>
<evidence type="ECO:0000313" key="3">
    <source>
        <dbReference type="Proteomes" id="UP000055136"/>
    </source>
</evidence>
<accession>A0A0S2TEQ8</accession>
<protein>
    <recommendedName>
        <fullName evidence="4">DUF3275 domain-containing protein</fullName>
    </recommendedName>
</protein>
<dbReference type="Pfam" id="PF11679">
    <property type="entry name" value="DUF3275"/>
    <property type="match status" value="1"/>
</dbReference>
<gene>
    <name evidence="2" type="ORF">Tel_11205</name>
</gene>
<dbReference type="Proteomes" id="UP000055136">
    <property type="component" value="Chromosome"/>
</dbReference>
<dbReference type="EMBL" id="CP013099">
    <property type="protein sequence ID" value="ALP53655.1"/>
    <property type="molecule type" value="Genomic_DNA"/>
</dbReference>
<dbReference type="InterPro" id="IPR021693">
    <property type="entry name" value="DUF3275"/>
</dbReference>
<dbReference type="KEGG" id="tee:Tel_11205"/>
<dbReference type="AlphaFoldDB" id="A0A0S2TEQ8"/>
<organism evidence="2 3">
    <name type="scientific">Candidatus Tenderia electrophaga</name>
    <dbReference type="NCBI Taxonomy" id="1748243"/>
    <lineage>
        <taxon>Bacteria</taxon>
        <taxon>Pseudomonadati</taxon>
        <taxon>Pseudomonadota</taxon>
        <taxon>Gammaproteobacteria</taxon>
        <taxon>Candidatus Tenderiales</taxon>
        <taxon>Candidatus Tenderiaceae</taxon>
        <taxon>Candidatus Tenderia</taxon>
    </lineage>
</organism>
<evidence type="ECO:0000313" key="2">
    <source>
        <dbReference type="EMBL" id="ALP53655.1"/>
    </source>
</evidence>
<feature type="region of interest" description="Disordered" evidence="1">
    <location>
        <begin position="85"/>
        <end position="131"/>
    </location>
</feature>
<name>A0A0S2TEQ8_9GAMM</name>
<evidence type="ECO:0000256" key="1">
    <source>
        <dbReference type="SAM" id="MobiDB-lite"/>
    </source>
</evidence>